<keyword evidence="3" id="KW-0804">Transcription</keyword>
<protein>
    <submittedName>
        <fullName evidence="6">Helix-turn-helix transcriptional regulator</fullName>
    </submittedName>
</protein>
<evidence type="ECO:0000256" key="3">
    <source>
        <dbReference type="ARBA" id="ARBA00023163"/>
    </source>
</evidence>
<dbReference type="Gene3D" id="1.10.10.10">
    <property type="entry name" value="Winged helix-like DNA-binding domain superfamily/Winged helix DNA-binding domain"/>
    <property type="match status" value="1"/>
</dbReference>
<dbReference type="InterPro" id="IPR036388">
    <property type="entry name" value="WH-like_DNA-bd_sf"/>
</dbReference>
<sequence length="271" mass="29463">MPASHVPPSAIASLSDKELEVLHLLAMGHTGKSIAARLGQSEASINERLRDARRKTGVGSSRELARIVDDQKIWDKNTDLSRSRTSTDDPAQPDDRSRTTSKGLIMIVVPIAIAAIAMAVANSPQNEQRSEIAQANAPDQLPLVGKWSLDVSRIPADERPRSVTLDFRLSADQWTGQSEIVAADGSRQHAEATGPADGTPVPVTGNMTFADKVSMRQPAPNTLVLTFTKNGDPVSTRVYTIEENRKSMKETIIWAGNVTPRMVTTYFKRIG</sequence>
<dbReference type="SMART" id="SM00421">
    <property type="entry name" value="HTH_LUXR"/>
    <property type="match status" value="1"/>
</dbReference>
<accession>A0ABX6T8N0</accession>
<evidence type="ECO:0000313" key="6">
    <source>
        <dbReference type="EMBL" id="QNP45749.1"/>
    </source>
</evidence>
<dbReference type="InterPro" id="IPR000792">
    <property type="entry name" value="Tscrpt_reg_LuxR_C"/>
</dbReference>
<gene>
    <name evidence="6" type="ORF">H9L14_14770</name>
</gene>
<reference evidence="6 7" key="1">
    <citation type="submission" date="2020-08" db="EMBL/GenBank/DDBJ databases">
        <title>Genome sequence of Sphingomonas sediminicola KACC 15039T.</title>
        <authorList>
            <person name="Hyun D.-W."/>
            <person name="Bae J.-W."/>
        </authorList>
    </citation>
    <scope>NUCLEOTIDE SEQUENCE [LARGE SCALE GENOMIC DNA]</scope>
    <source>
        <strain evidence="6 7">KACC 15039</strain>
    </source>
</reference>
<dbReference type="PANTHER" id="PTHR44688">
    <property type="entry name" value="DNA-BINDING TRANSCRIPTIONAL ACTIVATOR DEVR_DOSR"/>
    <property type="match status" value="1"/>
</dbReference>
<evidence type="ECO:0000256" key="2">
    <source>
        <dbReference type="ARBA" id="ARBA00023125"/>
    </source>
</evidence>
<evidence type="ECO:0000256" key="4">
    <source>
        <dbReference type="SAM" id="MobiDB-lite"/>
    </source>
</evidence>
<dbReference type="RefSeq" id="WP_187708702.1">
    <property type="nucleotide sequence ID" value="NZ_CP060782.1"/>
</dbReference>
<dbReference type="SUPFAM" id="SSF46894">
    <property type="entry name" value="C-terminal effector domain of the bipartite response regulators"/>
    <property type="match status" value="1"/>
</dbReference>
<keyword evidence="1" id="KW-0805">Transcription regulation</keyword>
<feature type="compositionally biased region" description="Basic and acidic residues" evidence="4">
    <location>
        <begin position="79"/>
        <end position="98"/>
    </location>
</feature>
<dbReference type="EMBL" id="CP060782">
    <property type="protein sequence ID" value="QNP45749.1"/>
    <property type="molecule type" value="Genomic_DNA"/>
</dbReference>
<evidence type="ECO:0000256" key="1">
    <source>
        <dbReference type="ARBA" id="ARBA00023015"/>
    </source>
</evidence>
<keyword evidence="7" id="KW-1185">Reference proteome</keyword>
<dbReference type="Pfam" id="PF00196">
    <property type="entry name" value="GerE"/>
    <property type="match status" value="1"/>
</dbReference>
<dbReference type="PANTHER" id="PTHR44688:SF16">
    <property type="entry name" value="DNA-BINDING TRANSCRIPTIONAL ACTIVATOR DEVR_DOSR"/>
    <property type="match status" value="1"/>
</dbReference>
<keyword evidence="2" id="KW-0238">DNA-binding</keyword>
<dbReference type="PROSITE" id="PS50043">
    <property type="entry name" value="HTH_LUXR_2"/>
    <property type="match status" value="1"/>
</dbReference>
<proteinExistence type="predicted"/>
<dbReference type="CDD" id="cd06170">
    <property type="entry name" value="LuxR_C_like"/>
    <property type="match status" value="1"/>
</dbReference>
<dbReference type="Proteomes" id="UP000516105">
    <property type="component" value="Chromosome"/>
</dbReference>
<name>A0ABX6T8N0_9SPHN</name>
<evidence type="ECO:0000313" key="7">
    <source>
        <dbReference type="Proteomes" id="UP000516105"/>
    </source>
</evidence>
<feature type="domain" description="HTH luxR-type" evidence="5">
    <location>
        <begin position="7"/>
        <end position="72"/>
    </location>
</feature>
<evidence type="ECO:0000259" key="5">
    <source>
        <dbReference type="PROSITE" id="PS50043"/>
    </source>
</evidence>
<feature type="region of interest" description="Disordered" evidence="4">
    <location>
        <begin position="79"/>
        <end position="99"/>
    </location>
</feature>
<organism evidence="6 7">
    <name type="scientific">Sphingomonas sediminicola</name>
    <dbReference type="NCBI Taxonomy" id="386874"/>
    <lineage>
        <taxon>Bacteria</taxon>
        <taxon>Pseudomonadati</taxon>
        <taxon>Pseudomonadota</taxon>
        <taxon>Alphaproteobacteria</taxon>
        <taxon>Sphingomonadales</taxon>
        <taxon>Sphingomonadaceae</taxon>
        <taxon>Sphingomonas</taxon>
    </lineage>
</organism>
<dbReference type="InterPro" id="IPR016032">
    <property type="entry name" value="Sig_transdc_resp-reg_C-effctor"/>
</dbReference>